<dbReference type="EMBL" id="BAAAPZ010000007">
    <property type="protein sequence ID" value="GAA2098313.1"/>
    <property type="molecule type" value="Genomic_DNA"/>
</dbReference>
<evidence type="ECO:0000313" key="5">
    <source>
        <dbReference type="Proteomes" id="UP001500984"/>
    </source>
</evidence>
<dbReference type="InterPro" id="IPR017853">
    <property type="entry name" value="GH"/>
</dbReference>
<keyword evidence="3" id="KW-0326">Glycosidase</keyword>
<dbReference type="PROSITE" id="PS51904">
    <property type="entry name" value="GLYCOSYL_HYDROL_F25_2"/>
    <property type="match status" value="1"/>
</dbReference>
<evidence type="ECO:0000313" key="4">
    <source>
        <dbReference type="EMBL" id="GAA2098313.1"/>
    </source>
</evidence>
<evidence type="ECO:0000256" key="2">
    <source>
        <dbReference type="ARBA" id="ARBA00022801"/>
    </source>
</evidence>
<dbReference type="SUPFAM" id="SSF51445">
    <property type="entry name" value="(Trans)glycosidases"/>
    <property type="match status" value="1"/>
</dbReference>
<organism evidence="4 5">
    <name type="scientific">Brevibacterium salitolerans</name>
    <dbReference type="NCBI Taxonomy" id="1403566"/>
    <lineage>
        <taxon>Bacteria</taxon>
        <taxon>Bacillati</taxon>
        <taxon>Actinomycetota</taxon>
        <taxon>Actinomycetes</taxon>
        <taxon>Micrococcales</taxon>
        <taxon>Brevibacteriaceae</taxon>
        <taxon>Brevibacterium</taxon>
    </lineage>
</organism>
<dbReference type="InterPro" id="IPR002053">
    <property type="entry name" value="Glyco_hydro_25"/>
</dbReference>
<comment type="caution">
    <text evidence="4">The sequence shown here is derived from an EMBL/GenBank/DDBJ whole genome shotgun (WGS) entry which is preliminary data.</text>
</comment>
<evidence type="ECO:0000256" key="3">
    <source>
        <dbReference type="ARBA" id="ARBA00023295"/>
    </source>
</evidence>
<name>A0ABN2WSW0_9MICO</name>
<gene>
    <name evidence="4" type="ORF">GCM10009823_19550</name>
</gene>
<reference evidence="4 5" key="1">
    <citation type="journal article" date="2019" name="Int. J. Syst. Evol. Microbiol.">
        <title>The Global Catalogue of Microorganisms (GCM) 10K type strain sequencing project: providing services to taxonomists for standard genome sequencing and annotation.</title>
        <authorList>
            <consortium name="The Broad Institute Genomics Platform"/>
            <consortium name="The Broad Institute Genome Sequencing Center for Infectious Disease"/>
            <person name="Wu L."/>
            <person name="Ma J."/>
        </authorList>
    </citation>
    <scope>NUCLEOTIDE SEQUENCE [LARGE SCALE GENOMIC DNA]</scope>
    <source>
        <strain evidence="4 5">JCM 15900</strain>
    </source>
</reference>
<keyword evidence="5" id="KW-1185">Reference proteome</keyword>
<dbReference type="PANTHER" id="PTHR34135">
    <property type="entry name" value="LYSOZYME"/>
    <property type="match status" value="1"/>
</dbReference>
<protein>
    <submittedName>
        <fullName evidence="4">GH25 family lysozyme</fullName>
    </submittedName>
</protein>
<evidence type="ECO:0000256" key="1">
    <source>
        <dbReference type="ARBA" id="ARBA00010646"/>
    </source>
</evidence>
<dbReference type="InterPro" id="IPR018077">
    <property type="entry name" value="Glyco_hydro_fam25_subgr"/>
</dbReference>
<proteinExistence type="inferred from homology"/>
<dbReference type="Pfam" id="PF01183">
    <property type="entry name" value="Glyco_hydro_25"/>
    <property type="match status" value="1"/>
</dbReference>
<keyword evidence="2" id="KW-0378">Hydrolase</keyword>
<dbReference type="SMART" id="SM00641">
    <property type="entry name" value="Glyco_25"/>
    <property type="match status" value="1"/>
</dbReference>
<dbReference type="PANTHER" id="PTHR34135:SF2">
    <property type="entry name" value="LYSOZYME"/>
    <property type="match status" value="1"/>
</dbReference>
<comment type="similarity">
    <text evidence="1">Belongs to the glycosyl hydrolase 25 family.</text>
</comment>
<accession>A0ABN2WSW0</accession>
<dbReference type="Proteomes" id="UP001500984">
    <property type="component" value="Unassembled WGS sequence"/>
</dbReference>
<dbReference type="Gene3D" id="3.20.20.80">
    <property type="entry name" value="Glycosidases"/>
    <property type="match status" value="1"/>
</dbReference>
<sequence length="249" mass="27562">MRVTVTAASALVVLCVLGTLVFTGVVWPNRWFVPRDSAVGVDVSAHQGTIDWEELTGSTVQGRGDAISFAVLKATEGSSHVDEQFAANWAGAQEQGLPVGAYHFMSFESPGESQAQNVIDTVPADPGTLVPTVDLEFYGDYFDDPPSAELVHGILDPLLEGLEEHYGAPPMLYLTREAYDLYVADLYPDNPIWFRSVTLPPRVSDGREWTIWQYSHRDRLDGYDGRERYIDLNVLRGGTEVLEELTLPE</sequence>